<name>A0A5C6LPC0_9BACT</name>
<keyword evidence="1" id="KW-0732">Signal</keyword>
<sequence>MRKCVLLAIICILLLPVMTKAQEPAVTRSAAFNDPEYGSGRLLLAGNGNTLYFQFTRRKGIAVTVYDAQRQAAPVVYNAVRSWNNWHMDEASLKGVFEMNGQAVVFMEKEVKRDLNLYRFIFDIHSGKLMREDLVESVHMKGLILLPTGEFLSKFYIRKDPVSEYYAIAICNERRGPEGQRIKVTHYTPAHQVINTGEYISTADIHQHVVFLDMYVNSNRFVSLASYHYRENAVSVKNAEIRLSSLLQGTPVFRHQALDSTGDYRDVRAALKYNSEEGNLYLLTGVHAKSVRENIIMQQSQFAFDYALQMTIFDPLSLQIRRQYFVKHPQLNDYVKDHLKYKNPYYGLIQDFYVNPDKSVHLLFEEIYITQDVMSSIDSSLAGITGKKYSTRLGEIAVVKLDSSGQEINSYAIAKAQQAGVKIGMYYQNRGAVGKLNFLDRRPSYSRIPGFFSYQYLPANGAIIYNDYAVNTDSREEDYRTKKDVYFISDANTVLATYDGKDIRKTYLFGAPSGDKEARFTELGISTYSGDGKQYATMMVERKGRHMNAYIVWMNL</sequence>
<dbReference type="EMBL" id="VOHS01000026">
    <property type="protein sequence ID" value="TWV98010.1"/>
    <property type="molecule type" value="Genomic_DNA"/>
</dbReference>
<comment type="caution">
    <text evidence="2">The sequence shown here is derived from an EMBL/GenBank/DDBJ whole genome shotgun (WGS) entry which is preliminary data.</text>
</comment>
<protein>
    <submittedName>
        <fullName evidence="2">Uncharacterized protein</fullName>
    </submittedName>
</protein>
<evidence type="ECO:0000313" key="2">
    <source>
        <dbReference type="EMBL" id="TWV98010.1"/>
    </source>
</evidence>
<evidence type="ECO:0000313" key="3">
    <source>
        <dbReference type="Proteomes" id="UP000318815"/>
    </source>
</evidence>
<gene>
    <name evidence="2" type="ORF">FEF09_20795</name>
</gene>
<organism evidence="2 3">
    <name type="scientific">Chitinophaga pinensis</name>
    <dbReference type="NCBI Taxonomy" id="79329"/>
    <lineage>
        <taxon>Bacteria</taxon>
        <taxon>Pseudomonadati</taxon>
        <taxon>Bacteroidota</taxon>
        <taxon>Chitinophagia</taxon>
        <taxon>Chitinophagales</taxon>
        <taxon>Chitinophagaceae</taxon>
        <taxon>Chitinophaga</taxon>
    </lineage>
</organism>
<dbReference type="AlphaFoldDB" id="A0A5C6LPC0"/>
<feature type="chain" id="PRO_5022882741" evidence="1">
    <location>
        <begin position="22"/>
        <end position="556"/>
    </location>
</feature>
<dbReference type="RefSeq" id="WP_146306886.1">
    <property type="nucleotide sequence ID" value="NZ_VOHS01000026.1"/>
</dbReference>
<keyword evidence="3" id="KW-1185">Reference proteome</keyword>
<reference evidence="2 3" key="1">
    <citation type="submission" date="2019-08" db="EMBL/GenBank/DDBJ databases">
        <title>Whole genome sequencing of chitin degrading bacteria Chitinophaga pinensis YS16.</title>
        <authorList>
            <person name="Singh R.P."/>
            <person name="Manchanda G."/>
            <person name="Maurya I.K."/>
            <person name="Joshi N.K."/>
            <person name="Srivastava A.K."/>
        </authorList>
    </citation>
    <scope>NUCLEOTIDE SEQUENCE [LARGE SCALE GENOMIC DNA]</scope>
    <source>
        <strain evidence="2 3">YS-16</strain>
    </source>
</reference>
<evidence type="ECO:0000256" key="1">
    <source>
        <dbReference type="SAM" id="SignalP"/>
    </source>
</evidence>
<proteinExistence type="predicted"/>
<feature type="signal peptide" evidence="1">
    <location>
        <begin position="1"/>
        <end position="21"/>
    </location>
</feature>
<dbReference type="Proteomes" id="UP000318815">
    <property type="component" value="Unassembled WGS sequence"/>
</dbReference>
<dbReference type="OrthoDB" id="610057at2"/>
<accession>A0A5C6LPC0</accession>